<evidence type="ECO:0000313" key="11">
    <source>
        <dbReference type="EMBL" id="MVB12475.1"/>
    </source>
</evidence>
<keyword evidence="12" id="KW-1185">Reference proteome</keyword>
<dbReference type="GO" id="GO:0008237">
    <property type="term" value="F:metallopeptidase activity"/>
    <property type="evidence" value="ECO:0007669"/>
    <property type="project" value="UniProtKB-KW"/>
</dbReference>
<dbReference type="RefSeq" id="WP_156991199.1">
    <property type="nucleotide sequence ID" value="NZ_VWXL01000095.1"/>
</dbReference>
<dbReference type="GO" id="GO:0006508">
    <property type="term" value="P:proteolysis"/>
    <property type="evidence" value="ECO:0007669"/>
    <property type="project" value="UniProtKB-KW"/>
</dbReference>
<gene>
    <name evidence="11" type="primary">apeA_2</name>
    <name evidence="11" type="ORF">CAFE_32150</name>
</gene>
<dbReference type="PANTHER" id="PTHR28570:SF2">
    <property type="entry name" value="M18 FAMILY AMINOPEPTIDASE 1-RELATED"/>
    <property type="match status" value="1"/>
</dbReference>
<dbReference type="GO" id="GO:0004177">
    <property type="term" value="F:aminopeptidase activity"/>
    <property type="evidence" value="ECO:0007669"/>
    <property type="project" value="UniProtKB-KW"/>
</dbReference>
<dbReference type="Proteomes" id="UP000469440">
    <property type="component" value="Unassembled WGS sequence"/>
</dbReference>
<dbReference type="EMBL" id="VWXL01000095">
    <property type="protein sequence ID" value="MVB12475.1"/>
    <property type="molecule type" value="Genomic_DNA"/>
</dbReference>
<comment type="cofactor">
    <cofactor evidence="1 10">
        <name>Zn(2+)</name>
        <dbReference type="ChEBI" id="CHEBI:29105"/>
    </cofactor>
</comment>
<evidence type="ECO:0000256" key="10">
    <source>
        <dbReference type="RuleBase" id="RU004387"/>
    </source>
</evidence>
<dbReference type="SUPFAM" id="SSF101821">
    <property type="entry name" value="Aminopeptidase/glucanase lid domain"/>
    <property type="match status" value="1"/>
</dbReference>
<dbReference type="SUPFAM" id="SSF53187">
    <property type="entry name" value="Zn-dependent exopeptidases"/>
    <property type="match status" value="1"/>
</dbReference>
<evidence type="ECO:0000256" key="8">
    <source>
        <dbReference type="ARBA" id="ARBA00023049"/>
    </source>
</evidence>
<keyword evidence="5 9" id="KW-0479">Metal-binding</keyword>
<evidence type="ECO:0000256" key="1">
    <source>
        <dbReference type="ARBA" id="ARBA00001947"/>
    </source>
</evidence>
<evidence type="ECO:0000256" key="6">
    <source>
        <dbReference type="ARBA" id="ARBA00022801"/>
    </source>
</evidence>
<dbReference type="InterPro" id="IPR023358">
    <property type="entry name" value="Peptidase_M18_dom2"/>
</dbReference>
<dbReference type="OrthoDB" id="89722at2"/>
<accession>A0A6N8I3H0</accession>
<dbReference type="PRINTS" id="PR00932">
    <property type="entry name" value="AMINO1PTASE"/>
</dbReference>
<dbReference type="PANTHER" id="PTHR28570">
    <property type="entry name" value="ASPARTYL AMINOPEPTIDASE"/>
    <property type="match status" value="1"/>
</dbReference>
<keyword evidence="6 9" id="KW-0378">Hydrolase</keyword>
<evidence type="ECO:0000256" key="7">
    <source>
        <dbReference type="ARBA" id="ARBA00022833"/>
    </source>
</evidence>
<keyword evidence="4 9" id="KW-0645">Protease</keyword>
<dbReference type="EC" id="3.4.11.-" evidence="10"/>
<comment type="similarity">
    <text evidence="2 9">Belongs to the peptidase M18 family.</text>
</comment>
<dbReference type="NCBIfam" id="NF002600">
    <property type="entry name" value="PRK02256.1"/>
    <property type="match status" value="1"/>
</dbReference>
<dbReference type="Pfam" id="PF02127">
    <property type="entry name" value="Peptidase_M18"/>
    <property type="match status" value="1"/>
</dbReference>
<evidence type="ECO:0000256" key="9">
    <source>
        <dbReference type="RuleBase" id="RU004386"/>
    </source>
</evidence>
<dbReference type="Gene3D" id="2.30.250.10">
    <property type="entry name" value="Aminopeptidase i, Domain 2"/>
    <property type="match status" value="1"/>
</dbReference>
<evidence type="ECO:0000256" key="2">
    <source>
        <dbReference type="ARBA" id="ARBA00008290"/>
    </source>
</evidence>
<sequence length="470" mass="51734">MRKSNDAADVKKLSEKLLRSGKSPRISEELWNEAYEYAEGYKAFMNAVKTEREAVVYAVDLARKAGFSAFQPDKKYAPGDRVYLNNRGKALLMAVIGRDGCQNGVRITAAHIDSPRLDLKPHPLFEKDGLSFFKTHYYGGIKKYQWTAIPLSMHGRIVRKDGTAVDIKVGEEDGEPRFCVTDLLPHLADEQMTKTMEKGIEGEKLNLINGSRPVFPEEPSLEGNRVRLNVMKLLNERYGITEEDFVSADLEFVPAFPAVDIGFDRSMVGAYAQDDRVCAYPVLMATLNTKTPKKTVVAVLADREEIGSVGNTGLNSHFLTDFIEDLAQAEGLSARRVLAGSQCLSADVAAAYDPNFSEVFEPSNSCYLNGGVGIEKYTGGRGKSKTSEASAEYVAQLRGMFEQNHVLWQMGENGKVDAGGSGTVAKFIAALNVDVIDLGVPVLSMHAPFEVVSKLDLLMTDRAVRAFYQE</sequence>
<evidence type="ECO:0000313" key="12">
    <source>
        <dbReference type="Proteomes" id="UP000469440"/>
    </source>
</evidence>
<dbReference type="GO" id="GO:0005737">
    <property type="term" value="C:cytoplasm"/>
    <property type="evidence" value="ECO:0007669"/>
    <property type="project" value="UniProtKB-ARBA"/>
</dbReference>
<evidence type="ECO:0000256" key="3">
    <source>
        <dbReference type="ARBA" id="ARBA00022438"/>
    </source>
</evidence>
<keyword evidence="8 9" id="KW-0482">Metalloprotease</keyword>
<organism evidence="11 12">
    <name type="scientific">Caproicibacter fermentans</name>
    <dbReference type="NCBI Taxonomy" id="2576756"/>
    <lineage>
        <taxon>Bacteria</taxon>
        <taxon>Bacillati</taxon>
        <taxon>Bacillota</taxon>
        <taxon>Clostridia</taxon>
        <taxon>Eubacteriales</taxon>
        <taxon>Acutalibacteraceae</taxon>
        <taxon>Caproicibacter</taxon>
    </lineage>
</organism>
<reference evidence="11 12" key="1">
    <citation type="submission" date="2019-09" db="EMBL/GenBank/DDBJ databases">
        <title>Genome sequence of Clostridium sp. EA1.</title>
        <authorList>
            <person name="Poehlein A."/>
            <person name="Bengelsdorf F.R."/>
            <person name="Daniel R."/>
        </authorList>
    </citation>
    <scope>NUCLEOTIDE SEQUENCE [LARGE SCALE GENOMIC DNA]</scope>
    <source>
        <strain evidence="11 12">EA1</strain>
    </source>
</reference>
<keyword evidence="3 9" id="KW-0031">Aminopeptidase</keyword>
<proteinExistence type="inferred from homology"/>
<dbReference type="AlphaFoldDB" id="A0A6N8I3H0"/>
<comment type="caution">
    <text evidence="11">The sequence shown here is derived from an EMBL/GenBank/DDBJ whole genome shotgun (WGS) entry which is preliminary data.</text>
</comment>
<evidence type="ECO:0000256" key="5">
    <source>
        <dbReference type="ARBA" id="ARBA00022723"/>
    </source>
</evidence>
<name>A0A6N8I3H0_9FIRM</name>
<protein>
    <recommendedName>
        <fullName evidence="10">M18 family aminopeptidase</fullName>
        <ecNumber evidence="10">3.4.11.-</ecNumber>
    </recommendedName>
</protein>
<keyword evidence="7 9" id="KW-0862">Zinc</keyword>
<dbReference type="InterPro" id="IPR001948">
    <property type="entry name" value="Peptidase_M18"/>
</dbReference>
<evidence type="ECO:0000256" key="4">
    <source>
        <dbReference type="ARBA" id="ARBA00022670"/>
    </source>
</evidence>
<dbReference type="Gene3D" id="3.40.630.10">
    <property type="entry name" value="Zn peptidases"/>
    <property type="match status" value="1"/>
</dbReference>
<dbReference type="GO" id="GO:0008270">
    <property type="term" value="F:zinc ion binding"/>
    <property type="evidence" value="ECO:0007669"/>
    <property type="project" value="InterPro"/>
</dbReference>